<comment type="caution">
    <text evidence="1">The sequence shown here is derived from an EMBL/GenBank/DDBJ whole genome shotgun (WGS) entry which is preliminary data.</text>
</comment>
<keyword evidence="2" id="KW-1185">Reference proteome</keyword>
<accession>A0ACC4E7S5</accession>
<evidence type="ECO:0000313" key="2">
    <source>
        <dbReference type="Proteomes" id="UP001638806"/>
    </source>
</evidence>
<dbReference type="EMBL" id="JBGNUJ010000002">
    <property type="protein sequence ID" value="KAL3963563.1"/>
    <property type="molecule type" value="Genomic_DNA"/>
</dbReference>
<gene>
    <name evidence="1" type="ORF">ACCO45_000567</name>
</gene>
<sequence>MVKTGRKGGEGVAYLHGYELVVDAPDKRDARAVGQDTSHGRLEALRVGARRVAKVPQLGGRAHEDARLVVGEGSQGDAGHGADADAGVCDDAEVDELLEQHDADGDALGVGRDEDEVCGANVFDPVEQQLPQVVDAVADAALALERHLFDLAALATAVRVSPPPDRVGAEAGEAQRRARGLPDHGAQVRGGEEAVDADGDGLANFGRLLDAEDVVRRRLGGAQEEALDLLDDGRILLHLIRAREGWE</sequence>
<protein>
    <submittedName>
        <fullName evidence="1">Uncharacterized protein</fullName>
    </submittedName>
</protein>
<dbReference type="Proteomes" id="UP001638806">
    <property type="component" value="Unassembled WGS sequence"/>
</dbReference>
<proteinExistence type="predicted"/>
<evidence type="ECO:0000313" key="1">
    <source>
        <dbReference type="EMBL" id="KAL3963563.1"/>
    </source>
</evidence>
<organism evidence="1 2">
    <name type="scientific">Purpureocillium lilacinum</name>
    <name type="common">Paecilomyces lilacinus</name>
    <dbReference type="NCBI Taxonomy" id="33203"/>
    <lineage>
        <taxon>Eukaryota</taxon>
        <taxon>Fungi</taxon>
        <taxon>Dikarya</taxon>
        <taxon>Ascomycota</taxon>
        <taxon>Pezizomycotina</taxon>
        <taxon>Sordariomycetes</taxon>
        <taxon>Hypocreomycetidae</taxon>
        <taxon>Hypocreales</taxon>
        <taxon>Ophiocordycipitaceae</taxon>
        <taxon>Purpureocillium</taxon>
    </lineage>
</organism>
<reference evidence="1" key="1">
    <citation type="submission" date="2024-12" db="EMBL/GenBank/DDBJ databases">
        <title>Comparative genomics and development of molecular markers within Purpureocillium lilacinum and among Purpureocillium species.</title>
        <authorList>
            <person name="Yeh Z.-Y."/>
            <person name="Ni N.-T."/>
            <person name="Lo P.-H."/>
            <person name="Mushyakhwo K."/>
            <person name="Lin C.-F."/>
            <person name="Nai Y.-S."/>
        </authorList>
    </citation>
    <scope>NUCLEOTIDE SEQUENCE</scope>
    <source>
        <strain evidence="1">NCHU-NPUST-175</strain>
    </source>
</reference>
<name>A0ACC4E7S5_PURLI</name>